<evidence type="ECO:0000256" key="2">
    <source>
        <dbReference type="SAM" id="SignalP"/>
    </source>
</evidence>
<dbReference type="GO" id="GO:0031397">
    <property type="term" value="P:negative regulation of protein ubiquitination"/>
    <property type="evidence" value="ECO:0007669"/>
    <property type="project" value="TreeGrafter"/>
</dbReference>
<reference evidence="4" key="1">
    <citation type="submission" date="2014-11" db="EMBL/GenBank/DDBJ databases">
        <authorList>
            <person name="Otto D Thomas"/>
            <person name="Naeem Raeece"/>
        </authorList>
    </citation>
    <scope>NUCLEOTIDE SEQUENCE</scope>
</reference>
<keyword evidence="2" id="KW-0732">Signal</keyword>
<dbReference type="InterPro" id="IPR013766">
    <property type="entry name" value="Thioredoxin_domain"/>
</dbReference>
<dbReference type="PANTHER" id="PTHR46472">
    <property type="entry name" value="NUCLEOREDOXIN"/>
    <property type="match status" value="1"/>
</dbReference>
<feature type="compositionally biased region" description="Polar residues" evidence="1">
    <location>
        <begin position="214"/>
        <end position="227"/>
    </location>
</feature>
<evidence type="ECO:0000259" key="3">
    <source>
        <dbReference type="PROSITE" id="PS51352"/>
    </source>
</evidence>
<dbReference type="Pfam" id="PF13905">
    <property type="entry name" value="Thioredoxin_8"/>
    <property type="match status" value="1"/>
</dbReference>
<dbReference type="GO" id="GO:0004791">
    <property type="term" value="F:thioredoxin-disulfide reductase (NADPH) activity"/>
    <property type="evidence" value="ECO:0007669"/>
    <property type="project" value="TreeGrafter"/>
</dbReference>
<dbReference type="GO" id="GO:0030178">
    <property type="term" value="P:negative regulation of Wnt signaling pathway"/>
    <property type="evidence" value="ECO:0007669"/>
    <property type="project" value="TreeGrafter"/>
</dbReference>
<evidence type="ECO:0000256" key="1">
    <source>
        <dbReference type="SAM" id="MobiDB-lite"/>
    </source>
</evidence>
<feature type="region of interest" description="Disordered" evidence="1">
    <location>
        <begin position="214"/>
        <end position="239"/>
    </location>
</feature>
<proteinExistence type="predicted"/>
<dbReference type="AlphaFoldDB" id="A0A0G4FV49"/>
<dbReference type="SUPFAM" id="SSF52833">
    <property type="entry name" value="Thioredoxin-like"/>
    <property type="match status" value="1"/>
</dbReference>
<protein>
    <recommendedName>
        <fullName evidence="3">Thioredoxin domain-containing protein</fullName>
    </recommendedName>
</protein>
<dbReference type="InterPro" id="IPR036249">
    <property type="entry name" value="Thioredoxin-like_sf"/>
</dbReference>
<sequence length="239" mass="26196">MLQILKRLLFVIIAVEQNPVSQQSVFPNRKMSSVPGGVAAAAAAGARSKASFLFPEGALRDGSGTVVPSSSLRGKSVGLYFSDSMCPMCTAFDPVMRKFREDNQGKVELVFVSSDRNEAMFEAHSQQLPGFLAVRYEDPLRESLKERYRVWCGWESSKFGRDRRSGVPGIVVVREDGEEIRFLATEHERAAALAQWAFEDPAFLFGPPMQANLNAQAGLSSSEQGEASQADKPDKGTEL</sequence>
<dbReference type="GO" id="GO:0005634">
    <property type="term" value="C:nucleus"/>
    <property type="evidence" value="ECO:0007669"/>
    <property type="project" value="TreeGrafter"/>
</dbReference>
<gene>
    <name evidence="4" type="ORF">Cvel_18826</name>
</gene>
<dbReference type="Gene3D" id="3.40.30.10">
    <property type="entry name" value="Glutaredoxin"/>
    <property type="match status" value="1"/>
</dbReference>
<dbReference type="PhylomeDB" id="A0A0G4FV49"/>
<feature type="signal peptide" evidence="2">
    <location>
        <begin position="1"/>
        <end position="22"/>
    </location>
</feature>
<feature type="compositionally biased region" description="Basic and acidic residues" evidence="1">
    <location>
        <begin position="229"/>
        <end position="239"/>
    </location>
</feature>
<dbReference type="PROSITE" id="PS51352">
    <property type="entry name" value="THIOREDOXIN_2"/>
    <property type="match status" value="1"/>
</dbReference>
<dbReference type="EMBL" id="CDMZ01000641">
    <property type="protein sequence ID" value="CEM18538.1"/>
    <property type="molecule type" value="Genomic_DNA"/>
</dbReference>
<feature type="chain" id="PRO_5005189099" description="Thioredoxin domain-containing protein" evidence="2">
    <location>
        <begin position="23"/>
        <end position="239"/>
    </location>
</feature>
<name>A0A0G4FV49_9ALVE</name>
<organism evidence="4">
    <name type="scientific">Chromera velia CCMP2878</name>
    <dbReference type="NCBI Taxonomy" id="1169474"/>
    <lineage>
        <taxon>Eukaryota</taxon>
        <taxon>Sar</taxon>
        <taxon>Alveolata</taxon>
        <taxon>Colpodellida</taxon>
        <taxon>Chromeraceae</taxon>
        <taxon>Chromera</taxon>
    </lineage>
</organism>
<dbReference type="PANTHER" id="PTHR46472:SF1">
    <property type="entry name" value="NUCLEOREDOXIN"/>
    <property type="match status" value="1"/>
</dbReference>
<dbReference type="InterPro" id="IPR012336">
    <property type="entry name" value="Thioredoxin-like_fold"/>
</dbReference>
<dbReference type="VEuPathDB" id="CryptoDB:Cvel_18826"/>
<evidence type="ECO:0000313" key="4">
    <source>
        <dbReference type="EMBL" id="CEM18538.1"/>
    </source>
</evidence>
<accession>A0A0G4FV49</accession>
<feature type="domain" description="Thioredoxin" evidence="3">
    <location>
        <begin position="48"/>
        <end position="198"/>
    </location>
</feature>